<proteinExistence type="inferred from homology"/>
<comment type="similarity">
    <text evidence="2 9">Belongs to the MIP/aquaporin (TC 1.A.8) family.</text>
</comment>
<feature type="transmembrane region" description="Helical" evidence="10">
    <location>
        <begin position="271"/>
        <end position="296"/>
    </location>
</feature>
<keyword evidence="4 9" id="KW-0812">Transmembrane</keyword>
<sequence>MSRSSEKLGQSSATLGEITPIESKLDPVPMHDVQIEPNWWWKYRQILREPAAEFAGTMLLVIFGTGVNCQAGLSANSGVASSPKGDWASVCLGWGAAIALGAWVSGGVSGGHINPAITLAFATWRGFPWKKVPVYILAQLLGGIVGAGIVYANYFHAIDIVEGGRGIRTLLTAGNFGTIPLDYMTNVSCFFSEFLGTAILVLVLLAVLDSRNGAPPSGLVPLVLFVTFLGITASLGMETSFAINPARDLGPRLLTSMVGYGKAVYTFRNHYWIWCPIMAPILGAQVAAMFYDVFIYQGHESIVNRRSGRTGRRTANMV</sequence>
<evidence type="ECO:0000256" key="6">
    <source>
        <dbReference type="ARBA" id="ARBA00022989"/>
    </source>
</evidence>
<dbReference type="CDD" id="cd00333">
    <property type="entry name" value="MIP"/>
    <property type="match status" value="1"/>
</dbReference>
<evidence type="ECO:0000256" key="2">
    <source>
        <dbReference type="ARBA" id="ARBA00006175"/>
    </source>
</evidence>
<dbReference type="PRINTS" id="PR00783">
    <property type="entry name" value="MINTRINSICP"/>
</dbReference>
<dbReference type="Proteomes" id="UP000218334">
    <property type="component" value="Unassembled WGS sequence"/>
</dbReference>
<gene>
    <name evidence="11" type="ORF">ARMSODRAFT_916883</name>
</gene>
<dbReference type="PANTHER" id="PTHR43829">
    <property type="entry name" value="AQUAPORIN OR AQUAGLYCEROPORIN RELATED"/>
    <property type="match status" value="1"/>
</dbReference>
<dbReference type="InterPro" id="IPR050363">
    <property type="entry name" value="MIP/Aquaporin"/>
</dbReference>
<organism evidence="11 12">
    <name type="scientific">Armillaria solidipes</name>
    <dbReference type="NCBI Taxonomy" id="1076256"/>
    <lineage>
        <taxon>Eukaryota</taxon>
        <taxon>Fungi</taxon>
        <taxon>Dikarya</taxon>
        <taxon>Basidiomycota</taxon>
        <taxon>Agaricomycotina</taxon>
        <taxon>Agaricomycetes</taxon>
        <taxon>Agaricomycetidae</taxon>
        <taxon>Agaricales</taxon>
        <taxon>Marasmiineae</taxon>
        <taxon>Physalacriaceae</taxon>
        <taxon>Armillaria</taxon>
    </lineage>
</organism>
<feature type="transmembrane region" description="Helical" evidence="10">
    <location>
        <begin position="220"/>
        <end position="243"/>
    </location>
</feature>
<feature type="transmembrane region" description="Helical" evidence="10">
    <location>
        <begin position="190"/>
        <end position="208"/>
    </location>
</feature>
<evidence type="ECO:0000256" key="3">
    <source>
        <dbReference type="ARBA" id="ARBA00022448"/>
    </source>
</evidence>
<evidence type="ECO:0000313" key="11">
    <source>
        <dbReference type="EMBL" id="PBK66104.1"/>
    </source>
</evidence>
<dbReference type="FunFam" id="1.20.1080.10:FF:000027">
    <property type="entry name" value="MIP aquaporin"/>
    <property type="match status" value="1"/>
</dbReference>
<dbReference type="Pfam" id="PF00230">
    <property type="entry name" value="MIP"/>
    <property type="match status" value="1"/>
</dbReference>
<keyword evidence="3 9" id="KW-0813">Transport</keyword>
<accession>A0A2H3BB29</accession>
<evidence type="ECO:0000256" key="1">
    <source>
        <dbReference type="ARBA" id="ARBA00004141"/>
    </source>
</evidence>
<dbReference type="InterPro" id="IPR022357">
    <property type="entry name" value="MIP_CS"/>
</dbReference>
<dbReference type="GO" id="GO:0015250">
    <property type="term" value="F:water channel activity"/>
    <property type="evidence" value="ECO:0007669"/>
    <property type="project" value="TreeGrafter"/>
</dbReference>
<evidence type="ECO:0000256" key="7">
    <source>
        <dbReference type="ARBA" id="ARBA00023136"/>
    </source>
</evidence>
<dbReference type="GO" id="GO:0005886">
    <property type="term" value="C:plasma membrane"/>
    <property type="evidence" value="ECO:0007669"/>
    <property type="project" value="TreeGrafter"/>
</dbReference>
<comment type="subcellular location">
    <subcellularLocation>
        <location evidence="1">Membrane</location>
        <topology evidence="1">Multi-pass membrane protein</topology>
    </subcellularLocation>
</comment>
<keyword evidence="7 10" id="KW-0472">Membrane</keyword>
<dbReference type="InterPro" id="IPR023271">
    <property type="entry name" value="Aquaporin-like"/>
</dbReference>
<dbReference type="PANTHER" id="PTHR43829:SF9">
    <property type="entry name" value="AQUAPORIN-9"/>
    <property type="match status" value="1"/>
</dbReference>
<dbReference type="AlphaFoldDB" id="A0A2H3BB29"/>
<name>A0A2H3BB29_9AGAR</name>
<dbReference type="EMBL" id="KZ293442">
    <property type="protein sequence ID" value="PBK66104.1"/>
    <property type="molecule type" value="Genomic_DNA"/>
</dbReference>
<protein>
    <submittedName>
        <fullName evidence="11">Putative aquaporin 4</fullName>
    </submittedName>
</protein>
<evidence type="ECO:0000256" key="5">
    <source>
        <dbReference type="ARBA" id="ARBA00022737"/>
    </source>
</evidence>
<dbReference type="NCBIfam" id="TIGR00861">
    <property type="entry name" value="MIP"/>
    <property type="match status" value="1"/>
</dbReference>
<feature type="transmembrane region" description="Helical" evidence="10">
    <location>
        <begin position="93"/>
        <end position="122"/>
    </location>
</feature>
<dbReference type="InterPro" id="IPR000425">
    <property type="entry name" value="MIP"/>
</dbReference>
<reference evidence="12" key="1">
    <citation type="journal article" date="2017" name="Nat. Ecol. Evol.">
        <title>Genome expansion and lineage-specific genetic innovations in the forest pathogenic fungi Armillaria.</title>
        <authorList>
            <person name="Sipos G."/>
            <person name="Prasanna A.N."/>
            <person name="Walter M.C."/>
            <person name="O'Connor E."/>
            <person name="Balint B."/>
            <person name="Krizsan K."/>
            <person name="Kiss B."/>
            <person name="Hess J."/>
            <person name="Varga T."/>
            <person name="Slot J."/>
            <person name="Riley R."/>
            <person name="Boka B."/>
            <person name="Rigling D."/>
            <person name="Barry K."/>
            <person name="Lee J."/>
            <person name="Mihaltcheva S."/>
            <person name="LaButti K."/>
            <person name="Lipzen A."/>
            <person name="Waldron R."/>
            <person name="Moloney N.M."/>
            <person name="Sperisen C."/>
            <person name="Kredics L."/>
            <person name="Vagvoelgyi C."/>
            <person name="Patrignani A."/>
            <person name="Fitzpatrick D."/>
            <person name="Nagy I."/>
            <person name="Doyle S."/>
            <person name="Anderson J.B."/>
            <person name="Grigoriev I.V."/>
            <person name="Gueldener U."/>
            <person name="Muensterkoetter M."/>
            <person name="Nagy L.G."/>
        </authorList>
    </citation>
    <scope>NUCLEOTIDE SEQUENCE [LARGE SCALE GENOMIC DNA]</scope>
    <source>
        <strain evidence="12">28-4</strain>
    </source>
</reference>
<dbReference type="Gene3D" id="1.20.1080.10">
    <property type="entry name" value="Glycerol uptake facilitator protein"/>
    <property type="match status" value="1"/>
</dbReference>
<evidence type="ECO:0000256" key="4">
    <source>
        <dbReference type="ARBA" id="ARBA00022692"/>
    </source>
</evidence>
<dbReference type="SUPFAM" id="SSF81338">
    <property type="entry name" value="Aquaporin-like"/>
    <property type="match status" value="1"/>
</dbReference>
<keyword evidence="5" id="KW-0677">Repeat</keyword>
<dbReference type="PROSITE" id="PS00221">
    <property type="entry name" value="MIP"/>
    <property type="match status" value="1"/>
</dbReference>
<comment type="catalytic activity">
    <reaction evidence="8">
        <text>H2O(in) = H2O(out)</text>
        <dbReference type="Rhea" id="RHEA:29667"/>
        <dbReference type="ChEBI" id="CHEBI:15377"/>
    </reaction>
</comment>
<evidence type="ECO:0000256" key="10">
    <source>
        <dbReference type="SAM" id="Phobius"/>
    </source>
</evidence>
<dbReference type="STRING" id="1076256.A0A2H3BB29"/>
<keyword evidence="6 10" id="KW-1133">Transmembrane helix</keyword>
<feature type="transmembrane region" description="Helical" evidence="10">
    <location>
        <begin position="134"/>
        <end position="154"/>
    </location>
</feature>
<evidence type="ECO:0000313" key="12">
    <source>
        <dbReference type="Proteomes" id="UP000218334"/>
    </source>
</evidence>
<evidence type="ECO:0000256" key="8">
    <source>
        <dbReference type="ARBA" id="ARBA00034651"/>
    </source>
</evidence>
<evidence type="ECO:0000256" key="9">
    <source>
        <dbReference type="RuleBase" id="RU000477"/>
    </source>
</evidence>
<keyword evidence="12" id="KW-1185">Reference proteome</keyword>
<dbReference type="GO" id="GO:0015254">
    <property type="term" value="F:glycerol channel activity"/>
    <property type="evidence" value="ECO:0007669"/>
    <property type="project" value="TreeGrafter"/>
</dbReference>